<protein>
    <submittedName>
        <fullName evidence="3">Uncharacterized protein</fullName>
    </submittedName>
</protein>
<feature type="region of interest" description="Disordered" evidence="1">
    <location>
        <begin position="264"/>
        <end position="284"/>
    </location>
</feature>
<evidence type="ECO:0000313" key="3">
    <source>
        <dbReference type="EMBL" id="KAF7353481.1"/>
    </source>
</evidence>
<feature type="compositionally biased region" description="Polar residues" evidence="1">
    <location>
        <begin position="266"/>
        <end position="284"/>
    </location>
</feature>
<comment type="caution">
    <text evidence="3">The sequence shown here is derived from an EMBL/GenBank/DDBJ whole genome shotgun (WGS) entry which is preliminary data.</text>
</comment>
<name>A0A8H6Y7U0_9AGAR</name>
<dbReference type="Proteomes" id="UP000623467">
    <property type="component" value="Unassembled WGS sequence"/>
</dbReference>
<reference evidence="3" key="1">
    <citation type="submission" date="2020-05" db="EMBL/GenBank/DDBJ databases">
        <title>Mycena genomes resolve the evolution of fungal bioluminescence.</title>
        <authorList>
            <person name="Tsai I.J."/>
        </authorList>
    </citation>
    <scope>NUCLEOTIDE SEQUENCE</scope>
    <source>
        <strain evidence="3">160909Yilan</strain>
    </source>
</reference>
<feature type="transmembrane region" description="Helical" evidence="2">
    <location>
        <begin position="94"/>
        <end position="114"/>
    </location>
</feature>
<dbReference type="AlphaFoldDB" id="A0A8H6Y7U0"/>
<accession>A0A8H6Y7U0</accession>
<evidence type="ECO:0000256" key="2">
    <source>
        <dbReference type="SAM" id="Phobius"/>
    </source>
</evidence>
<keyword evidence="2" id="KW-0472">Membrane</keyword>
<feature type="transmembrane region" description="Helical" evidence="2">
    <location>
        <begin position="14"/>
        <end position="36"/>
    </location>
</feature>
<feature type="transmembrane region" description="Helical" evidence="2">
    <location>
        <begin position="228"/>
        <end position="252"/>
    </location>
</feature>
<feature type="transmembrane region" description="Helical" evidence="2">
    <location>
        <begin position="169"/>
        <end position="190"/>
    </location>
</feature>
<feature type="transmembrane region" description="Helical" evidence="2">
    <location>
        <begin position="56"/>
        <end position="82"/>
    </location>
</feature>
<feature type="transmembrane region" description="Helical" evidence="2">
    <location>
        <begin position="202"/>
        <end position="222"/>
    </location>
</feature>
<feature type="transmembrane region" description="Helical" evidence="2">
    <location>
        <begin position="126"/>
        <end position="149"/>
    </location>
</feature>
<evidence type="ECO:0000256" key="1">
    <source>
        <dbReference type="SAM" id="MobiDB-lite"/>
    </source>
</evidence>
<keyword evidence="2" id="KW-1133">Transmembrane helix</keyword>
<keyword evidence="2" id="KW-0812">Transmembrane</keyword>
<evidence type="ECO:0000313" key="4">
    <source>
        <dbReference type="Proteomes" id="UP000623467"/>
    </source>
</evidence>
<organism evidence="3 4">
    <name type="scientific">Mycena sanguinolenta</name>
    <dbReference type="NCBI Taxonomy" id="230812"/>
    <lineage>
        <taxon>Eukaryota</taxon>
        <taxon>Fungi</taxon>
        <taxon>Dikarya</taxon>
        <taxon>Basidiomycota</taxon>
        <taxon>Agaricomycotina</taxon>
        <taxon>Agaricomycetes</taxon>
        <taxon>Agaricomycetidae</taxon>
        <taxon>Agaricales</taxon>
        <taxon>Marasmiineae</taxon>
        <taxon>Mycenaceae</taxon>
        <taxon>Mycena</taxon>
    </lineage>
</organism>
<sequence>MSDFTSLRTVLRSLILESCLYGIALTLFLSTIYFIVTRRTLASNRQTVKHQFTSLVFLGVTILFLATTAHWAVGIYQTFLILPDSGANPTHASGVLDVLSLSTAILAAECLMIYRLWVVWAHNPRIVIFPMCSLSGVLVAAVGISYVFIQTESNAVFLDNTKLKPWITTGFVFSILTSFYSTGFIAFRIVKFNVHQTSNSVLMFFLAILVESAALQTFWLVFTSSTILATSSVEFLTLDAFPVVLCISNLLIHVRVGLGWSRDDQAGSQDATPSFLSYSLQSNP</sequence>
<dbReference type="OrthoDB" id="2756618at2759"/>
<gene>
    <name evidence="3" type="ORF">MSAN_01537700</name>
</gene>
<dbReference type="EMBL" id="JACAZH010000012">
    <property type="protein sequence ID" value="KAF7353481.1"/>
    <property type="molecule type" value="Genomic_DNA"/>
</dbReference>
<keyword evidence="4" id="KW-1185">Reference proteome</keyword>
<proteinExistence type="predicted"/>